<dbReference type="SMART" id="SM00530">
    <property type="entry name" value="HTH_XRE"/>
    <property type="match status" value="1"/>
</dbReference>
<dbReference type="Pfam" id="PF13560">
    <property type="entry name" value="HTH_31"/>
    <property type="match status" value="1"/>
</dbReference>
<dbReference type="Gene3D" id="1.10.260.40">
    <property type="entry name" value="lambda repressor-like DNA-binding domains"/>
    <property type="match status" value="1"/>
</dbReference>
<dbReference type="AlphaFoldDB" id="A0A8J3TEB4"/>
<dbReference type="CDD" id="cd00093">
    <property type="entry name" value="HTH_XRE"/>
    <property type="match status" value="1"/>
</dbReference>
<sequence length="313" mass="35851">MVAWIRYRTEIEKVGMVAGDSPAIARRRVRHAIREAREALGFTQGQVAEAMEWSLSKVMRIESGEVSITANDLRPLLSYLGITDRARVDDLVADARVSRRRQMWWDAQNLRDHITPAMRQLIQYESDATAVRHFYMTIIPGRLQTPEYAEAVLRSYGDELAEADRKVRLEVRLRRHDDLLARKTPPEIFLLLDESVLYRQVGGPQVTGDQLTYLVKLAGENRVRIRILPFAAENAPPPMFGSYEIVNLSADDAIMYRESSIIDEIVEDRAKIDRHRVIFDNLWEAAYDEADSVRLVQQRAETALSSFRPTDPG</sequence>
<gene>
    <name evidence="2" type="ORF">Pme01_44800</name>
</gene>
<comment type="caution">
    <text evidence="2">The sequence shown here is derived from an EMBL/GenBank/DDBJ whole genome shotgun (WGS) entry which is preliminary data.</text>
</comment>
<dbReference type="PROSITE" id="PS50943">
    <property type="entry name" value="HTH_CROC1"/>
    <property type="match status" value="1"/>
</dbReference>
<keyword evidence="3" id="KW-1185">Reference proteome</keyword>
<protein>
    <submittedName>
        <fullName evidence="2">Transcriptional regulator</fullName>
    </submittedName>
</protein>
<reference evidence="2" key="1">
    <citation type="submission" date="2021-01" db="EMBL/GenBank/DDBJ databases">
        <title>Whole genome shotgun sequence of Planosporangium mesophilum NBRC 109066.</title>
        <authorList>
            <person name="Komaki H."/>
            <person name="Tamura T."/>
        </authorList>
    </citation>
    <scope>NUCLEOTIDE SEQUENCE</scope>
    <source>
        <strain evidence="2">NBRC 109066</strain>
    </source>
</reference>
<dbReference type="Proteomes" id="UP000599074">
    <property type="component" value="Unassembled WGS sequence"/>
</dbReference>
<dbReference type="InterPro" id="IPR001387">
    <property type="entry name" value="Cro/C1-type_HTH"/>
</dbReference>
<feature type="domain" description="HTH cro/C1-type" evidence="1">
    <location>
        <begin position="33"/>
        <end position="91"/>
    </location>
</feature>
<dbReference type="GO" id="GO:0003677">
    <property type="term" value="F:DNA binding"/>
    <property type="evidence" value="ECO:0007669"/>
    <property type="project" value="InterPro"/>
</dbReference>
<dbReference type="EMBL" id="BOON01000043">
    <property type="protein sequence ID" value="GII24883.1"/>
    <property type="molecule type" value="Genomic_DNA"/>
</dbReference>
<name>A0A8J3TEB4_9ACTN</name>
<accession>A0A8J3TEB4</accession>
<dbReference type="InterPro" id="IPR010982">
    <property type="entry name" value="Lambda_DNA-bd_dom_sf"/>
</dbReference>
<dbReference type="InterPro" id="IPR043917">
    <property type="entry name" value="DUF5753"/>
</dbReference>
<organism evidence="2 3">
    <name type="scientific">Planosporangium mesophilum</name>
    <dbReference type="NCBI Taxonomy" id="689768"/>
    <lineage>
        <taxon>Bacteria</taxon>
        <taxon>Bacillati</taxon>
        <taxon>Actinomycetota</taxon>
        <taxon>Actinomycetes</taxon>
        <taxon>Micromonosporales</taxon>
        <taxon>Micromonosporaceae</taxon>
        <taxon>Planosporangium</taxon>
    </lineage>
</organism>
<dbReference type="SUPFAM" id="SSF47413">
    <property type="entry name" value="lambda repressor-like DNA-binding domains"/>
    <property type="match status" value="1"/>
</dbReference>
<evidence type="ECO:0000259" key="1">
    <source>
        <dbReference type="PROSITE" id="PS50943"/>
    </source>
</evidence>
<proteinExistence type="predicted"/>
<evidence type="ECO:0000313" key="3">
    <source>
        <dbReference type="Proteomes" id="UP000599074"/>
    </source>
</evidence>
<evidence type="ECO:0000313" key="2">
    <source>
        <dbReference type="EMBL" id="GII24883.1"/>
    </source>
</evidence>
<dbReference type="Pfam" id="PF19054">
    <property type="entry name" value="DUF5753"/>
    <property type="match status" value="1"/>
</dbReference>
<dbReference type="RefSeq" id="WP_168113794.1">
    <property type="nucleotide sequence ID" value="NZ_BOON01000043.1"/>
</dbReference>